<dbReference type="InterPro" id="IPR036890">
    <property type="entry name" value="HATPase_C_sf"/>
</dbReference>
<dbReference type="Pfam" id="PF02518">
    <property type="entry name" value="HATPase_c"/>
    <property type="match status" value="1"/>
</dbReference>
<evidence type="ECO:0000256" key="1">
    <source>
        <dbReference type="ARBA" id="ARBA00000085"/>
    </source>
</evidence>
<dbReference type="SMART" id="SM00387">
    <property type="entry name" value="HATPase_c"/>
    <property type="match status" value="1"/>
</dbReference>
<dbReference type="SUPFAM" id="SSF55874">
    <property type="entry name" value="ATPase domain of HSP90 chaperone/DNA topoisomerase II/histidine kinase"/>
    <property type="match status" value="1"/>
</dbReference>
<organism evidence="5 6">
    <name type="scientific">Ramlibacter terrae</name>
    <dbReference type="NCBI Taxonomy" id="2732511"/>
    <lineage>
        <taxon>Bacteria</taxon>
        <taxon>Pseudomonadati</taxon>
        <taxon>Pseudomonadota</taxon>
        <taxon>Betaproteobacteria</taxon>
        <taxon>Burkholderiales</taxon>
        <taxon>Comamonadaceae</taxon>
        <taxon>Ramlibacter</taxon>
    </lineage>
</organism>
<keyword evidence="3" id="KW-0597">Phosphoprotein</keyword>
<dbReference type="InterPro" id="IPR004358">
    <property type="entry name" value="Sig_transdc_His_kin-like_C"/>
</dbReference>
<keyword evidence="5" id="KW-0418">Kinase</keyword>
<evidence type="ECO:0000256" key="2">
    <source>
        <dbReference type="ARBA" id="ARBA00012438"/>
    </source>
</evidence>
<dbReference type="PROSITE" id="PS50109">
    <property type="entry name" value="HIS_KIN"/>
    <property type="match status" value="1"/>
</dbReference>
<comment type="catalytic activity">
    <reaction evidence="1">
        <text>ATP + protein L-histidine = ADP + protein N-phospho-L-histidine.</text>
        <dbReference type="EC" id="2.7.13.3"/>
    </reaction>
</comment>
<dbReference type="InterPro" id="IPR003594">
    <property type="entry name" value="HATPase_dom"/>
</dbReference>
<dbReference type="Proteomes" id="UP000500826">
    <property type="component" value="Chromosome"/>
</dbReference>
<keyword evidence="5" id="KW-0808">Transferase</keyword>
<evidence type="ECO:0000256" key="3">
    <source>
        <dbReference type="ARBA" id="ARBA00022553"/>
    </source>
</evidence>
<dbReference type="PANTHER" id="PTHR43547:SF2">
    <property type="entry name" value="HYBRID SIGNAL TRANSDUCTION HISTIDINE KINASE C"/>
    <property type="match status" value="1"/>
</dbReference>
<dbReference type="PANTHER" id="PTHR43547">
    <property type="entry name" value="TWO-COMPONENT HISTIDINE KINASE"/>
    <property type="match status" value="1"/>
</dbReference>
<evidence type="ECO:0000313" key="5">
    <source>
        <dbReference type="EMBL" id="QJW85061.1"/>
    </source>
</evidence>
<evidence type="ECO:0000313" key="6">
    <source>
        <dbReference type="Proteomes" id="UP000500826"/>
    </source>
</evidence>
<gene>
    <name evidence="5" type="ORF">HK414_20730</name>
</gene>
<dbReference type="InterPro" id="IPR005467">
    <property type="entry name" value="His_kinase_dom"/>
</dbReference>
<name>A0ABX6P4K7_9BURK</name>
<accession>A0ABX6P4K7</accession>
<dbReference type="Gene3D" id="3.30.565.10">
    <property type="entry name" value="Histidine kinase-like ATPase, C-terminal domain"/>
    <property type="match status" value="1"/>
</dbReference>
<dbReference type="GO" id="GO:0016301">
    <property type="term" value="F:kinase activity"/>
    <property type="evidence" value="ECO:0007669"/>
    <property type="project" value="UniProtKB-KW"/>
</dbReference>
<reference evidence="5 6" key="1">
    <citation type="submission" date="2020-05" db="EMBL/GenBank/DDBJ databases">
        <title>Ramlibacter rhizophilus sp. nov., isolated from rhizosphere soil of national flower Mugunghwa from South Korea.</title>
        <authorList>
            <person name="Zheng-Fei Y."/>
            <person name="Huan T."/>
        </authorList>
    </citation>
    <scope>NUCLEOTIDE SEQUENCE [LARGE SCALE GENOMIC DNA]</scope>
    <source>
        <strain evidence="5 6">H242</strain>
    </source>
</reference>
<dbReference type="EMBL" id="CP053418">
    <property type="protein sequence ID" value="QJW85061.1"/>
    <property type="molecule type" value="Genomic_DNA"/>
</dbReference>
<dbReference type="PRINTS" id="PR00344">
    <property type="entry name" value="BCTRLSENSOR"/>
</dbReference>
<dbReference type="CDD" id="cd00075">
    <property type="entry name" value="HATPase"/>
    <property type="match status" value="1"/>
</dbReference>
<evidence type="ECO:0000259" key="4">
    <source>
        <dbReference type="PROSITE" id="PS50109"/>
    </source>
</evidence>
<sequence length="109" mass="10847">MFDNLIGNAAKYTLPGGELAIGVKVEGAEVAISVKDNGTGISPAALPHIFDLYVQDAHAEGVAPGGLGIGLAVVRELVAAHEGSVVATSDAQAGGSEFVVRLPLAVSLG</sequence>
<keyword evidence="6" id="KW-1185">Reference proteome</keyword>
<feature type="domain" description="Histidine kinase" evidence="4">
    <location>
        <begin position="1"/>
        <end position="106"/>
    </location>
</feature>
<proteinExistence type="predicted"/>
<dbReference type="EC" id="2.7.13.3" evidence="2"/>
<protein>
    <recommendedName>
        <fullName evidence="2">histidine kinase</fullName>
        <ecNumber evidence="2">2.7.13.3</ecNumber>
    </recommendedName>
</protein>